<name>A0ABS8D3Q6_9NEIS</name>
<keyword evidence="5 7" id="KW-1015">Disulfide bond</keyword>
<dbReference type="PANTHER" id="PTHR35891:SF3">
    <property type="entry name" value="THIOL:DISULFIDE INTERCHANGE PROTEIN DSBL"/>
    <property type="match status" value="1"/>
</dbReference>
<organism evidence="10 11">
    <name type="scientific">Leeia speluncae</name>
    <dbReference type="NCBI Taxonomy" id="2884804"/>
    <lineage>
        <taxon>Bacteria</taxon>
        <taxon>Pseudomonadati</taxon>
        <taxon>Pseudomonadota</taxon>
        <taxon>Betaproteobacteria</taxon>
        <taxon>Neisseriales</taxon>
        <taxon>Leeiaceae</taxon>
        <taxon>Leeia</taxon>
    </lineage>
</organism>
<gene>
    <name evidence="10" type="ORF">LIN78_04600</name>
</gene>
<evidence type="ECO:0000256" key="5">
    <source>
        <dbReference type="ARBA" id="ARBA00023157"/>
    </source>
</evidence>
<dbReference type="EMBL" id="JAJBZT010000002">
    <property type="protein sequence ID" value="MCB6182828.1"/>
    <property type="molecule type" value="Genomic_DNA"/>
</dbReference>
<dbReference type="PROSITE" id="PS00194">
    <property type="entry name" value="THIOREDOXIN_1"/>
    <property type="match status" value="1"/>
</dbReference>
<protein>
    <recommendedName>
        <fullName evidence="7">Thiol:disulfide interchange protein</fullName>
    </recommendedName>
</protein>
<dbReference type="InterPro" id="IPR050824">
    <property type="entry name" value="Thiol_disulfide_DsbA"/>
</dbReference>
<accession>A0ABS8D3Q6</accession>
<feature type="signal peptide" evidence="8">
    <location>
        <begin position="1"/>
        <end position="24"/>
    </location>
</feature>
<dbReference type="InterPro" id="IPR023205">
    <property type="entry name" value="DsbA/DsbL"/>
</dbReference>
<dbReference type="Proteomes" id="UP001165395">
    <property type="component" value="Unassembled WGS sequence"/>
</dbReference>
<evidence type="ECO:0000256" key="2">
    <source>
        <dbReference type="ARBA" id="ARBA00005791"/>
    </source>
</evidence>
<keyword evidence="3 8" id="KW-0732">Signal</keyword>
<dbReference type="CDD" id="cd03019">
    <property type="entry name" value="DsbA_DsbA"/>
    <property type="match status" value="1"/>
</dbReference>
<comment type="subcellular location">
    <subcellularLocation>
        <location evidence="1 7">Periplasm</location>
    </subcellularLocation>
</comment>
<dbReference type="Gene3D" id="3.40.30.10">
    <property type="entry name" value="Glutaredoxin"/>
    <property type="match status" value="1"/>
</dbReference>
<evidence type="ECO:0000256" key="8">
    <source>
        <dbReference type="SAM" id="SignalP"/>
    </source>
</evidence>
<dbReference type="InterPro" id="IPR017937">
    <property type="entry name" value="Thioredoxin_CS"/>
</dbReference>
<evidence type="ECO:0000313" key="11">
    <source>
        <dbReference type="Proteomes" id="UP001165395"/>
    </source>
</evidence>
<dbReference type="PANTHER" id="PTHR35891">
    <property type="entry name" value="THIOL:DISULFIDE INTERCHANGE PROTEIN DSBA"/>
    <property type="match status" value="1"/>
</dbReference>
<dbReference type="PROSITE" id="PS51352">
    <property type="entry name" value="THIOREDOXIN_2"/>
    <property type="match status" value="1"/>
</dbReference>
<keyword evidence="11" id="KW-1185">Reference proteome</keyword>
<evidence type="ECO:0000256" key="3">
    <source>
        <dbReference type="ARBA" id="ARBA00022729"/>
    </source>
</evidence>
<dbReference type="InterPro" id="IPR036249">
    <property type="entry name" value="Thioredoxin-like_sf"/>
</dbReference>
<dbReference type="PIRSF" id="PIRSF001488">
    <property type="entry name" value="Tdi_protein"/>
    <property type="match status" value="1"/>
</dbReference>
<proteinExistence type="inferred from homology"/>
<dbReference type="RefSeq" id="WP_227178945.1">
    <property type="nucleotide sequence ID" value="NZ_JAJBZT010000002.1"/>
</dbReference>
<feature type="domain" description="Thioredoxin" evidence="9">
    <location>
        <begin position="15"/>
        <end position="150"/>
    </location>
</feature>
<comment type="similarity">
    <text evidence="2">Belongs to the thioredoxin family. DsbA subfamily.</text>
</comment>
<evidence type="ECO:0000256" key="1">
    <source>
        <dbReference type="ARBA" id="ARBA00004418"/>
    </source>
</evidence>
<keyword evidence="4 7" id="KW-0574">Periplasm</keyword>
<comment type="caution">
    <text evidence="10">The sequence shown here is derived from an EMBL/GenBank/DDBJ whole genome shotgun (WGS) entry which is preliminary data.</text>
</comment>
<dbReference type="InterPro" id="IPR013766">
    <property type="entry name" value="Thioredoxin_domain"/>
</dbReference>
<sequence>MKQSWLKKLIVGAAMILGISAANAEPWQALPKPMPVNNPKKIEVVEFFWYGCPHCYHLEPSLEKWAKTQPADVDFRRIHAAWNTGMQVHAQLYFTVQTLKLEDKLNMPIFNAIHKDNVELRDTDVLTDWIGKQAGVNKDVFMKTYNSFSAQTYAKLAPQKTKDYGINAVPTFVVGGKYMTSVADANGNEAQFYKNLNQLIQKVRSEKK</sequence>
<evidence type="ECO:0000259" key="9">
    <source>
        <dbReference type="PROSITE" id="PS51352"/>
    </source>
</evidence>
<dbReference type="Pfam" id="PF01323">
    <property type="entry name" value="DSBA"/>
    <property type="match status" value="1"/>
</dbReference>
<reference evidence="10" key="1">
    <citation type="submission" date="2021-10" db="EMBL/GenBank/DDBJ databases">
        <title>The complete genome sequence of Leeia sp. TBRC 13508.</title>
        <authorList>
            <person name="Charoenyingcharoen P."/>
            <person name="Yukphan P."/>
        </authorList>
    </citation>
    <scope>NUCLEOTIDE SEQUENCE</scope>
    <source>
        <strain evidence="10">TBRC 13508</strain>
    </source>
</reference>
<feature type="chain" id="PRO_5045758275" description="Thiol:disulfide interchange protein" evidence="8">
    <location>
        <begin position="25"/>
        <end position="208"/>
    </location>
</feature>
<dbReference type="SUPFAM" id="SSF52833">
    <property type="entry name" value="Thioredoxin-like"/>
    <property type="match status" value="1"/>
</dbReference>
<evidence type="ECO:0000313" key="10">
    <source>
        <dbReference type="EMBL" id="MCB6182828.1"/>
    </source>
</evidence>
<dbReference type="InterPro" id="IPR001853">
    <property type="entry name" value="DSBA-like_thioredoxin_dom"/>
</dbReference>
<evidence type="ECO:0000256" key="4">
    <source>
        <dbReference type="ARBA" id="ARBA00022764"/>
    </source>
</evidence>
<keyword evidence="6" id="KW-0676">Redox-active center</keyword>
<evidence type="ECO:0000256" key="6">
    <source>
        <dbReference type="ARBA" id="ARBA00023284"/>
    </source>
</evidence>
<evidence type="ECO:0000256" key="7">
    <source>
        <dbReference type="PIRNR" id="PIRNR001488"/>
    </source>
</evidence>